<dbReference type="PIRSF" id="PIRSF000887">
    <property type="entry name" value="Pesterase_MJ0037"/>
    <property type="match status" value="1"/>
</dbReference>
<keyword evidence="2" id="KW-0378">Hydrolase</keyword>
<dbReference type="SUPFAM" id="SSF56300">
    <property type="entry name" value="Metallo-dependent phosphatases"/>
    <property type="match status" value="1"/>
</dbReference>
<feature type="domain" description="Calcineurin-like phosphoesterase" evidence="1">
    <location>
        <begin position="26"/>
        <end position="126"/>
    </location>
</feature>
<name>A0ABU0W2H3_9RHOB</name>
<dbReference type="GO" id="GO:0004519">
    <property type="term" value="F:endonuclease activity"/>
    <property type="evidence" value="ECO:0007669"/>
    <property type="project" value="UniProtKB-KW"/>
</dbReference>
<keyword evidence="2" id="KW-0540">Nuclease</keyword>
<keyword evidence="2" id="KW-0255">Endonuclease</keyword>
<protein>
    <submittedName>
        <fullName evidence="2">Ligase-associated DNA damage response endonuclease PdeM</fullName>
        <ecNumber evidence="2">3.1.-.-</ecNumber>
    </submittedName>
</protein>
<dbReference type="NCBIfam" id="TIGR04123">
    <property type="entry name" value="P_estr_lig_assc"/>
    <property type="match status" value="1"/>
</dbReference>
<evidence type="ECO:0000259" key="1">
    <source>
        <dbReference type="Pfam" id="PF00149"/>
    </source>
</evidence>
<proteinExistence type="predicted"/>
<keyword evidence="2" id="KW-0436">Ligase</keyword>
<keyword evidence="3" id="KW-1185">Reference proteome</keyword>
<accession>A0ABU0W2H3</accession>
<reference evidence="2 3" key="1">
    <citation type="submission" date="2023-08" db="EMBL/GenBank/DDBJ databases">
        <title>Characterization of two Paracoccaceae strains isolated from Phycosphere and proposal of Xinfangfangia lacusdiani sp. nov.</title>
        <authorList>
            <person name="Deng Y."/>
            <person name="Zhang Y.Q."/>
        </authorList>
    </citation>
    <scope>NUCLEOTIDE SEQUENCE [LARGE SCALE GENOMIC DNA]</scope>
    <source>
        <strain evidence="2 3">CPCC 101601</strain>
    </source>
</reference>
<dbReference type="EMBL" id="JAVDBT010000012">
    <property type="protein sequence ID" value="MDQ2067275.1"/>
    <property type="molecule type" value="Genomic_DNA"/>
</dbReference>
<dbReference type="GO" id="GO:0016874">
    <property type="term" value="F:ligase activity"/>
    <property type="evidence" value="ECO:0007669"/>
    <property type="project" value="UniProtKB-KW"/>
</dbReference>
<comment type="caution">
    <text evidence="2">The sequence shown here is derived from an EMBL/GenBank/DDBJ whole genome shotgun (WGS) entry which is preliminary data.</text>
</comment>
<dbReference type="PANTHER" id="PTHR39323">
    <property type="entry name" value="BLR1149 PROTEIN"/>
    <property type="match status" value="1"/>
</dbReference>
<sequence length="215" mass="23299">MHFGLTLGSENLHALPSGALYWPAQKLLVVSDLHLGKSHRLARRAGQLLPPYESRATLQKLDADIAALRPATVVCLGDSFDDLESADSLDSADSLLLAQAMAGREWIWVEGNHDPGPLDLGGTHRAELKISGLSLRHIANPSERYEISGHFHPKARLAGQAKPCFLVDDQRLIMPAYGAYTGGLWTESPALTSLMQPRALAILTGTKARAIPMPR</sequence>
<dbReference type="InterPro" id="IPR029052">
    <property type="entry name" value="Metallo-depent_PP-like"/>
</dbReference>
<dbReference type="InterPro" id="IPR026336">
    <property type="entry name" value="PdeM-like"/>
</dbReference>
<dbReference type="EC" id="3.1.-.-" evidence="2"/>
<dbReference type="Gene3D" id="3.60.21.10">
    <property type="match status" value="1"/>
</dbReference>
<dbReference type="InterPro" id="IPR024173">
    <property type="entry name" value="Pesterase_MJ0037-like"/>
</dbReference>
<gene>
    <name evidence="2" type="primary">pdeM</name>
    <name evidence="2" type="ORF">Q9295_12935</name>
</gene>
<dbReference type="Pfam" id="PF00149">
    <property type="entry name" value="Metallophos"/>
    <property type="match status" value="1"/>
</dbReference>
<dbReference type="RefSeq" id="WP_306680978.1">
    <property type="nucleotide sequence ID" value="NZ_JAVDBT010000012.1"/>
</dbReference>
<evidence type="ECO:0000313" key="3">
    <source>
        <dbReference type="Proteomes" id="UP001239680"/>
    </source>
</evidence>
<organism evidence="2 3">
    <name type="scientific">Pseudogemmobacter lacusdianii</name>
    <dbReference type="NCBI Taxonomy" id="3069608"/>
    <lineage>
        <taxon>Bacteria</taxon>
        <taxon>Pseudomonadati</taxon>
        <taxon>Pseudomonadota</taxon>
        <taxon>Alphaproteobacteria</taxon>
        <taxon>Rhodobacterales</taxon>
        <taxon>Paracoccaceae</taxon>
        <taxon>Pseudogemmobacter</taxon>
    </lineage>
</organism>
<dbReference type="GO" id="GO:0016787">
    <property type="term" value="F:hydrolase activity"/>
    <property type="evidence" value="ECO:0007669"/>
    <property type="project" value="UniProtKB-KW"/>
</dbReference>
<dbReference type="PANTHER" id="PTHR39323:SF1">
    <property type="entry name" value="BLR1149 PROTEIN"/>
    <property type="match status" value="1"/>
</dbReference>
<evidence type="ECO:0000313" key="2">
    <source>
        <dbReference type="EMBL" id="MDQ2067275.1"/>
    </source>
</evidence>
<dbReference type="InterPro" id="IPR004843">
    <property type="entry name" value="Calcineurin-like_PHP"/>
</dbReference>
<dbReference type="Proteomes" id="UP001239680">
    <property type="component" value="Unassembled WGS sequence"/>
</dbReference>